<feature type="compositionally biased region" description="Basic and acidic residues" evidence="3">
    <location>
        <begin position="473"/>
        <end position="482"/>
    </location>
</feature>
<keyword evidence="1 2" id="KW-0175">Coiled coil</keyword>
<proteinExistence type="predicted"/>
<dbReference type="PANTHER" id="PTHR15735">
    <property type="entry name" value="FCH AND DOUBLE SH3 DOMAINS PROTEIN"/>
    <property type="match status" value="1"/>
</dbReference>
<evidence type="ECO:0000256" key="1">
    <source>
        <dbReference type="PROSITE-ProRule" id="PRU01077"/>
    </source>
</evidence>
<dbReference type="Gene3D" id="1.20.1270.60">
    <property type="entry name" value="Arfaptin homology (AH) domain/BAR domain"/>
    <property type="match status" value="1"/>
</dbReference>
<organism evidence="5">
    <name type="scientific">Timema douglasi</name>
    <name type="common">Walking stick</name>
    <dbReference type="NCBI Taxonomy" id="61478"/>
    <lineage>
        <taxon>Eukaryota</taxon>
        <taxon>Metazoa</taxon>
        <taxon>Ecdysozoa</taxon>
        <taxon>Arthropoda</taxon>
        <taxon>Hexapoda</taxon>
        <taxon>Insecta</taxon>
        <taxon>Pterygota</taxon>
        <taxon>Neoptera</taxon>
        <taxon>Polyneoptera</taxon>
        <taxon>Phasmatodea</taxon>
        <taxon>Timematodea</taxon>
        <taxon>Timematoidea</taxon>
        <taxon>Timematidae</taxon>
        <taxon>Timema</taxon>
    </lineage>
</organism>
<evidence type="ECO:0000256" key="3">
    <source>
        <dbReference type="SAM" id="MobiDB-lite"/>
    </source>
</evidence>
<feature type="region of interest" description="Disordered" evidence="3">
    <location>
        <begin position="463"/>
        <end position="482"/>
    </location>
</feature>
<dbReference type="InterPro" id="IPR027267">
    <property type="entry name" value="AH/BAR_dom_sf"/>
</dbReference>
<sequence length="482" mass="54129">MNNISLNPGKTDYSQVNCDISRRSDVQEAGQKLPTKEEGRGRLSGLNVAPDRLYWVIYSNKLPTSSRAALLLTSFKVTAGVPFIEAERPSFYILFPAPFETSTAPFSERALRGAINYHVSRISFRGAELRGASASGLSSPFGSSCNVTQRDLDLTWMHVEVLMESLCFSYSSGQAFKHVMTEINDLAGQHEVIAENMQANVIREVSVLVKDFKEERKKLLQEGARMMANLNNQVATLDRALKNYEKAFKEAERALDNFQRADADLNLSRAEVEKQRMNMAIKSQQCEETKNEYANQLQKTNDLQYQHYHSMMPEVFHQLQELDEKRIKNIKNFITQSVDIERNVFPIISKCLDGIVVAADKINEKEVSCISSRDTALVIEKYKSGFQPPVDFPFEDLSTLKSGEGPTRISNTAITSMRPEAMTVKGTMSAGKIKKRVGLFGIFSSNKELDALFSYLDELQQRSATNGPLARSDPTKDLADKQ</sequence>
<dbReference type="SUPFAM" id="SSF103657">
    <property type="entry name" value="BAR/IMD domain-like"/>
    <property type="match status" value="1"/>
</dbReference>
<evidence type="ECO:0000259" key="4">
    <source>
        <dbReference type="PROSITE" id="PS51741"/>
    </source>
</evidence>
<gene>
    <name evidence="5" type="ORF">TDIB3V08_LOCUS1869</name>
</gene>
<name>A0A7R8VCZ0_TIMDO</name>
<evidence type="ECO:0000313" key="5">
    <source>
        <dbReference type="EMBL" id="CAD7195485.1"/>
    </source>
</evidence>
<accession>A0A7R8VCZ0</accession>
<dbReference type="PROSITE" id="PS51741">
    <property type="entry name" value="F_BAR"/>
    <property type="match status" value="1"/>
</dbReference>
<dbReference type="PANTHER" id="PTHR15735:SF12">
    <property type="entry name" value="CDC42-INTERACTING PROTEIN 4, ISOFORM B"/>
    <property type="match status" value="1"/>
</dbReference>
<dbReference type="EMBL" id="OA564767">
    <property type="protein sequence ID" value="CAD7195485.1"/>
    <property type="molecule type" value="Genomic_DNA"/>
</dbReference>
<protein>
    <recommendedName>
        <fullName evidence="4">F-BAR domain-containing protein</fullName>
    </recommendedName>
</protein>
<feature type="coiled-coil region" evidence="2">
    <location>
        <begin position="202"/>
        <end position="303"/>
    </location>
</feature>
<dbReference type="InterPro" id="IPR031160">
    <property type="entry name" value="F_BAR_dom"/>
</dbReference>
<evidence type="ECO:0000256" key="2">
    <source>
        <dbReference type="SAM" id="Coils"/>
    </source>
</evidence>
<feature type="domain" description="F-BAR" evidence="4">
    <location>
        <begin position="169"/>
        <end position="367"/>
    </location>
</feature>
<dbReference type="AlphaFoldDB" id="A0A7R8VCZ0"/>
<reference evidence="5" key="1">
    <citation type="submission" date="2020-11" db="EMBL/GenBank/DDBJ databases">
        <authorList>
            <person name="Tran Van P."/>
        </authorList>
    </citation>
    <scope>NUCLEOTIDE SEQUENCE</scope>
</reference>